<keyword evidence="3" id="KW-1185">Reference proteome</keyword>
<dbReference type="PANTHER" id="PTHR40115">
    <property type="entry name" value="INNER MEMBRANE PROTEIN WITH PEPSY TM HELIX"/>
    <property type="match status" value="1"/>
</dbReference>
<sequence length="226" mass="25136">MSNVPYDDRASVANTFTGRRNRFSSLIAKWTRWLHIYVSMISLTIVLFFGITGITLNHPSWFGGDDEFVRECAGKLNPDWLRGIDSTATSLNSTSVARLEIVEHLRRIDRVRGAVGEFTVNSDQIAVTFRAPAYSADVSIDRDSGEYDLVETSLGTIAWLNDLHKGRDSGDGWSWIIDASAILMTVVSLTGLLLMFYVKRHRNAGLVSALVGAVVVMVVYFIFVPK</sequence>
<dbReference type="Proteomes" id="UP000315017">
    <property type="component" value="Chromosome"/>
</dbReference>
<keyword evidence="1" id="KW-0472">Membrane</keyword>
<dbReference type="PANTHER" id="PTHR40115:SF1">
    <property type="entry name" value="INNER MEMBRANE PROTEIN WITH PEPSY TM HELIX"/>
    <property type="match status" value="1"/>
</dbReference>
<feature type="transmembrane region" description="Helical" evidence="1">
    <location>
        <begin position="204"/>
        <end position="223"/>
    </location>
</feature>
<dbReference type="InterPro" id="IPR032307">
    <property type="entry name" value="PepSY_TM-like_2"/>
</dbReference>
<dbReference type="AlphaFoldDB" id="A0A517YG90"/>
<keyword evidence="1" id="KW-0812">Transmembrane</keyword>
<feature type="transmembrane region" description="Helical" evidence="1">
    <location>
        <begin position="173"/>
        <end position="197"/>
    </location>
</feature>
<gene>
    <name evidence="2" type="ORF">ETAA8_43520</name>
</gene>
<feature type="transmembrane region" description="Helical" evidence="1">
    <location>
        <begin position="34"/>
        <end position="56"/>
    </location>
</feature>
<organism evidence="2 3">
    <name type="scientific">Anatilimnocola aggregata</name>
    <dbReference type="NCBI Taxonomy" id="2528021"/>
    <lineage>
        <taxon>Bacteria</taxon>
        <taxon>Pseudomonadati</taxon>
        <taxon>Planctomycetota</taxon>
        <taxon>Planctomycetia</taxon>
        <taxon>Pirellulales</taxon>
        <taxon>Pirellulaceae</taxon>
        <taxon>Anatilimnocola</taxon>
    </lineage>
</organism>
<dbReference type="KEGG" id="aagg:ETAA8_43520"/>
<reference evidence="2 3" key="1">
    <citation type="submission" date="2019-02" db="EMBL/GenBank/DDBJ databases">
        <title>Deep-cultivation of Planctomycetes and their phenomic and genomic characterization uncovers novel biology.</title>
        <authorList>
            <person name="Wiegand S."/>
            <person name="Jogler M."/>
            <person name="Boedeker C."/>
            <person name="Pinto D."/>
            <person name="Vollmers J."/>
            <person name="Rivas-Marin E."/>
            <person name="Kohn T."/>
            <person name="Peeters S.H."/>
            <person name="Heuer A."/>
            <person name="Rast P."/>
            <person name="Oberbeckmann S."/>
            <person name="Bunk B."/>
            <person name="Jeske O."/>
            <person name="Meyerdierks A."/>
            <person name="Storesund J.E."/>
            <person name="Kallscheuer N."/>
            <person name="Luecker S."/>
            <person name="Lage O.M."/>
            <person name="Pohl T."/>
            <person name="Merkel B.J."/>
            <person name="Hornburger P."/>
            <person name="Mueller R.-W."/>
            <person name="Bruemmer F."/>
            <person name="Labrenz M."/>
            <person name="Spormann A.M."/>
            <person name="Op den Camp H."/>
            <person name="Overmann J."/>
            <person name="Amann R."/>
            <person name="Jetten M.S.M."/>
            <person name="Mascher T."/>
            <person name="Medema M.H."/>
            <person name="Devos D.P."/>
            <person name="Kaster A.-K."/>
            <person name="Ovreas L."/>
            <person name="Rohde M."/>
            <person name="Galperin M.Y."/>
            <person name="Jogler C."/>
        </authorList>
    </citation>
    <scope>NUCLEOTIDE SEQUENCE [LARGE SCALE GENOMIC DNA]</scope>
    <source>
        <strain evidence="2 3">ETA_A8</strain>
    </source>
</reference>
<dbReference type="EMBL" id="CP036274">
    <property type="protein sequence ID" value="QDU29245.1"/>
    <property type="molecule type" value="Genomic_DNA"/>
</dbReference>
<name>A0A517YG90_9BACT</name>
<evidence type="ECO:0000256" key="1">
    <source>
        <dbReference type="SAM" id="Phobius"/>
    </source>
</evidence>
<proteinExistence type="predicted"/>
<dbReference type="Pfam" id="PF16357">
    <property type="entry name" value="PepSY_TM_like_2"/>
    <property type="match status" value="1"/>
</dbReference>
<dbReference type="RefSeq" id="WP_145092794.1">
    <property type="nucleotide sequence ID" value="NZ_CP036274.1"/>
</dbReference>
<dbReference type="OrthoDB" id="27171at2"/>
<evidence type="ECO:0000313" key="3">
    <source>
        <dbReference type="Proteomes" id="UP000315017"/>
    </source>
</evidence>
<keyword evidence="1" id="KW-1133">Transmembrane helix</keyword>
<evidence type="ECO:0000313" key="2">
    <source>
        <dbReference type="EMBL" id="QDU29245.1"/>
    </source>
</evidence>
<protein>
    <recommendedName>
        <fullName evidence="4">Peptidase</fullName>
    </recommendedName>
</protein>
<accession>A0A517YG90</accession>
<evidence type="ECO:0008006" key="4">
    <source>
        <dbReference type="Google" id="ProtNLM"/>
    </source>
</evidence>